<evidence type="ECO:0000313" key="1">
    <source>
        <dbReference type="EMBL" id="CAF1343245.1"/>
    </source>
</evidence>
<reference evidence="2" key="1">
    <citation type="submission" date="2021-02" db="EMBL/GenBank/DDBJ databases">
        <authorList>
            <person name="Nowell W R."/>
        </authorList>
    </citation>
    <scope>NUCLEOTIDE SEQUENCE</scope>
</reference>
<gene>
    <name evidence="1" type="ORF">EDS130_LOCUS32858</name>
    <name evidence="2" type="ORF">XAT740_LOCUS54727</name>
</gene>
<sequence>MLTKRRILALLKLIAVSFCIVLLQKSYVPLWNHSTPIDQTNRTLETRIRCIGPLINQSCLFENLYYINGEFIILTVNGTSLPDYSVRTNSLQLWPKVRQKRVFDSYSSLEHFVRTIAEPTSIPDVTVYFIQDWQYNIGHALFDGLYPAYLALIRFSPRHLHPFRLFTDFRDCDKCWTEDIYQRFSGLPIIKELQFMQTSTRRWFMFEEIIMGSGMMCQRCTQTNFQLPGGIELDGSRLFRDRMYRQHGLLPPRVRHRSSSEYRTSNDVLRTYVIHNKRFHEDDIQQIQDAIAEINNYTHFFKKEQQQQQHPLIHISYLHYEDIPLRNLTPSLFQDNKFIAQLRLLRQMDIHISAPGTGQMYQTFLPDGSIHINLGGLKPDGSDKTKKVFTSFGEQYMTSGTPYIKGLYYPINERVKGIRQDEVVRLVRQAAKLILDGFAIPVNPYDNLANDGQLFIEMCAKDPVFCSLVTTRPAQTHFPCFNFWIEELIHEYRQWKVGGVVDNQKNLTCTYDQTLLRQLRQKYRITHNCSF</sequence>
<organism evidence="2 3">
    <name type="scientific">Adineta ricciae</name>
    <name type="common">Rotifer</name>
    <dbReference type="NCBI Taxonomy" id="249248"/>
    <lineage>
        <taxon>Eukaryota</taxon>
        <taxon>Metazoa</taxon>
        <taxon>Spiralia</taxon>
        <taxon>Gnathifera</taxon>
        <taxon>Rotifera</taxon>
        <taxon>Eurotatoria</taxon>
        <taxon>Bdelloidea</taxon>
        <taxon>Adinetida</taxon>
        <taxon>Adinetidae</taxon>
        <taxon>Adineta</taxon>
    </lineage>
</organism>
<dbReference type="AlphaFoldDB" id="A0A816EH38"/>
<proteinExistence type="predicted"/>
<name>A0A816EH38_ADIRI</name>
<dbReference type="Proteomes" id="UP000663828">
    <property type="component" value="Unassembled WGS sequence"/>
</dbReference>
<dbReference type="OrthoDB" id="9977624at2759"/>
<evidence type="ECO:0000313" key="3">
    <source>
        <dbReference type="Proteomes" id="UP000663828"/>
    </source>
</evidence>
<keyword evidence="3" id="KW-1185">Reference proteome</keyword>
<evidence type="ECO:0000313" key="2">
    <source>
        <dbReference type="EMBL" id="CAF1649622.1"/>
    </source>
</evidence>
<dbReference type="EMBL" id="CAJNOR010009938">
    <property type="protein sequence ID" value="CAF1649622.1"/>
    <property type="molecule type" value="Genomic_DNA"/>
</dbReference>
<accession>A0A816EH38</accession>
<protein>
    <submittedName>
        <fullName evidence="2">Uncharacterized protein</fullName>
    </submittedName>
</protein>
<comment type="caution">
    <text evidence="2">The sequence shown here is derived from an EMBL/GenBank/DDBJ whole genome shotgun (WGS) entry which is preliminary data.</text>
</comment>
<dbReference type="Proteomes" id="UP000663852">
    <property type="component" value="Unassembled WGS sequence"/>
</dbReference>
<dbReference type="EMBL" id="CAJNOJ010000256">
    <property type="protein sequence ID" value="CAF1343245.1"/>
    <property type="molecule type" value="Genomic_DNA"/>
</dbReference>